<evidence type="ECO:0000256" key="4">
    <source>
        <dbReference type="ARBA" id="ARBA00022989"/>
    </source>
</evidence>
<dbReference type="AlphaFoldDB" id="A0A814P8V8"/>
<keyword evidence="4 6" id="KW-1133">Transmembrane helix</keyword>
<organism evidence="7 8">
    <name type="scientific">Adineta steineri</name>
    <dbReference type="NCBI Taxonomy" id="433720"/>
    <lineage>
        <taxon>Eukaryota</taxon>
        <taxon>Metazoa</taxon>
        <taxon>Spiralia</taxon>
        <taxon>Gnathifera</taxon>
        <taxon>Rotifera</taxon>
        <taxon>Eurotatoria</taxon>
        <taxon>Bdelloidea</taxon>
        <taxon>Adinetida</taxon>
        <taxon>Adinetidae</taxon>
        <taxon>Adineta</taxon>
    </lineage>
</organism>
<name>A0A814P8V8_9BILA</name>
<sequence length="152" mass="16605">MLPVNDAQYISPNKDNQPGQPTANVVIHEPPPTYTQFNSHPVPVLSQNGQIPSSPCGYIVMAGAHQFIVNQVNVSDYLKCSILNSLCCLWPVGILAIVMSVITKKNKASGDLEGARKFSKLAIVFNILSTVGGIILFTVLSLRYKGRMKFLF</sequence>
<comment type="subcellular location">
    <subcellularLocation>
        <location evidence="1">Membrane</location>
    </subcellularLocation>
</comment>
<proteinExistence type="inferred from homology"/>
<feature type="transmembrane region" description="Helical" evidence="6">
    <location>
        <begin position="122"/>
        <end position="142"/>
    </location>
</feature>
<dbReference type="InterPro" id="IPR051423">
    <property type="entry name" value="CD225/Dispanin"/>
</dbReference>
<evidence type="ECO:0000256" key="2">
    <source>
        <dbReference type="ARBA" id="ARBA00006843"/>
    </source>
</evidence>
<evidence type="ECO:0000256" key="5">
    <source>
        <dbReference type="ARBA" id="ARBA00023136"/>
    </source>
</evidence>
<dbReference type="EMBL" id="CAJNON010000207">
    <property type="protein sequence ID" value="CAF1102383.1"/>
    <property type="molecule type" value="Genomic_DNA"/>
</dbReference>
<protein>
    <submittedName>
        <fullName evidence="7">Uncharacterized protein</fullName>
    </submittedName>
</protein>
<reference evidence="7" key="1">
    <citation type="submission" date="2021-02" db="EMBL/GenBank/DDBJ databases">
        <authorList>
            <person name="Nowell W R."/>
        </authorList>
    </citation>
    <scope>NUCLEOTIDE SEQUENCE</scope>
</reference>
<comment type="similarity">
    <text evidence="2">Belongs to the CD225/Dispanin family.</text>
</comment>
<evidence type="ECO:0000313" key="7">
    <source>
        <dbReference type="EMBL" id="CAF1102383.1"/>
    </source>
</evidence>
<dbReference type="PANTHER" id="PTHR14948">
    <property type="entry name" value="NG5"/>
    <property type="match status" value="1"/>
</dbReference>
<comment type="caution">
    <text evidence="7">The sequence shown here is derived from an EMBL/GenBank/DDBJ whole genome shotgun (WGS) entry which is preliminary data.</text>
</comment>
<dbReference type="PANTHER" id="PTHR14948:SF25">
    <property type="entry name" value="DUF4190 DOMAIN-CONTAINING PROTEIN"/>
    <property type="match status" value="1"/>
</dbReference>
<keyword evidence="5 6" id="KW-0472">Membrane</keyword>
<dbReference type="InterPro" id="IPR007593">
    <property type="entry name" value="CD225/Dispanin_fam"/>
</dbReference>
<evidence type="ECO:0000256" key="6">
    <source>
        <dbReference type="SAM" id="Phobius"/>
    </source>
</evidence>
<evidence type="ECO:0000256" key="3">
    <source>
        <dbReference type="ARBA" id="ARBA00022692"/>
    </source>
</evidence>
<dbReference type="Pfam" id="PF04505">
    <property type="entry name" value="CD225"/>
    <property type="match status" value="1"/>
</dbReference>
<evidence type="ECO:0000313" key="8">
    <source>
        <dbReference type="Proteomes" id="UP000663891"/>
    </source>
</evidence>
<accession>A0A814P8V8</accession>
<keyword evidence="3 6" id="KW-0812">Transmembrane</keyword>
<dbReference type="OrthoDB" id="6083617at2759"/>
<dbReference type="Proteomes" id="UP000663891">
    <property type="component" value="Unassembled WGS sequence"/>
</dbReference>
<gene>
    <name evidence="7" type="ORF">VCS650_LOCUS20173</name>
</gene>
<dbReference type="GO" id="GO:0016020">
    <property type="term" value="C:membrane"/>
    <property type="evidence" value="ECO:0007669"/>
    <property type="project" value="UniProtKB-SubCell"/>
</dbReference>
<evidence type="ECO:0000256" key="1">
    <source>
        <dbReference type="ARBA" id="ARBA00004370"/>
    </source>
</evidence>
<feature type="transmembrane region" description="Helical" evidence="6">
    <location>
        <begin position="82"/>
        <end position="102"/>
    </location>
</feature>